<dbReference type="RefSeq" id="XP_006823923.1">
    <property type="nucleotide sequence ID" value="XM_006823860.1"/>
</dbReference>
<evidence type="ECO:0000256" key="8">
    <source>
        <dbReference type="ARBA" id="ARBA00023136"/>
    </source>
</evidence>
<evidence type="ECO:0000313" key="14">
    <source>
        <dbReference type="RefSeq" id="XP_006823924.1"/>
    </source>
</evidence>
<sequence>MVYDIDSDRYNYHHNSKMPRLRRIFLSPSRFLLTVATISAFGFYLYTSNLTANSRFVDNGVLDRRLEKFVADDNTGDSMDFKPETGLPLDLNYTRNISKLIFNRVGKCGSRSMVHTIDILARKNNFPNMKSQVFTQKRLNEQEQAEFVAEVDVLDPPYIYNRHIDYVDFSRFGSEQPYGINLIRDPLDRTISFYYYTRFGDATYQREAGATMKDLNQTFDECVLFDKEECSTNNTFRIIPYFCGQDDMCRVPSRWALETAIRHVVKDYVFVGILEDFENTLRILEIIMPQFFGGASEAYSTIVTKGDVQSFKSVSRKEPAEVATTIMKQRMAYEYEFYDFVKRRMELIKKQLHLT</sequence>
<keyword evidence="9" id="KW-0325">Glycoprotein</keyword>
<evidence type="ECO:0000313" key="11">
    <source>
        <dbReference type="Proteomes" id="UP000694865"/>
    </source>
</evidence>
<dbReference type="PANTHER" id="PTHR12129:SF15">
    <property type="entry name" value="URONYL 2-SULFOTRANSFERASE"/>
    <property type="match status" value="1"/>
</dbReference>
<comment type="subcellular location">
    <subcellularLocation>
        <location evidence="1">Golgi apparatus membrane</location>
        <topology evidence="1">Single-pass type II membrane protein</topology>
    </subcellularLocation>
</comment>
<dbReference type="InterPro" id="IPR005331">
    <property type="entry name" value="Sulfotransferase"/>
</dbReference>
<evidence type="ECO:0000256" key="4">
    <source>
        <dbReference type="ARBA" id="ARBA00022692"/>
    </source>
</evidence>
<dbReference type="RefSeq" id="XP_002740653.1">
    <property type="nucleotide sequence ID" value="XM_002740607.2"/>
</dbReference>
<protein>
    <submittedName>
        <fullName evidence="12">Uronyl 2-sulfotransferase-like isoform X1</fullName>
    </submittedName>
    <submittedName>
        <fullName evidence="13">Uronyl 2-sulfotransferase-like isoform X2</fullName>
    </submittedName>
    <submittedName>
        <fullName evidence="14">Uronyl 2-sulfotransferase-like isoform X3</fullName>
    </submittedName>
</protein>
<keyword evidence="4 10" id="KW-0812">Transmembrane</keyword>
<gene>
    <name evidence="12 13 14" type="primary">LOC100377201</name>
</gene>
<evidence type="ECO:0000256" key="5">
    <source>
        <dbReference type="ARBA" id="ARBA00022968"/>
    </source>
</evidence>
<dbReference type="PANTHER" id="PTHR12129">
    <property type="entry name" value="HEPARAN SULFATE 2-O-SULFOTRANSFERASE"/>
    <property type="match status" value="1"/>
</dbReference>
<dbReference type="RefSeq" id="XP_006823924.1">
    <property type="nucleotide sequence ID" value="XM_006823861.1"/>
</dbReference>
<comment type="similarity">
    <text evidence="2">Belongs to the sulfotransferase 3 family.</text>
</comment>
<organism evidence="11 13">
    <name type="scientific">Saccoglossus kowalevskii</name>
    <name type="common">Acorn worm</name>
    <dbReference type="NCBI Taxonomy" id="10224"/>
    <lineage>
        <taxon>Eukaryota</taxon>
        <taxon>Metazoa</taxon>
        <taxon>Hemichordata</taxon>
        <taxon>Enteropneusta</taxon>
        <taxon>Harrimaniidae</taxon>
        <taxon>Saccoglossus</taxon>
    </lineage>
</organism>
<name>A0ABM0MV82_SACKO</name>
<keyword evidence="6 10" id="KW-1133">Transmembrane helix</keyword>
<dbReference type="Gene3D" id="3.40.50.300">
    <property type="entry name" value="P-loop containing nucleotide triphosphate hydrolases"/>
    <property type="match status" value="1"/>
</dbReference>
<dbReference type="Proteomes" id="UP000694865">
    <property type="component" value="Unplaced"/>
</dbReference>
<keyword evidence="8 10" id="KW-0472">Membrane</keyword>
<evidence type="ECO:0000256" key="1">
    <source>
        <dbReference type="ARBA" id="ARBA00004323"/>
    </source>
</evidence>
<evidence type="ECO:0000256" key="3">
    <source>
        <dbReference type="ARBA" id="ARBA00022679"/>
    </source>
</evidence>
<dbReference type="InterPro" id="IPR007734">
    <property type="entry name" value="Heparan_SO4_2-O-STrfase"/>
</dbReference>
<keyword evidence="11" id="KW-1185">Reference proteome</keyword>
<evidence type="ECO:0000313" key="13">
    <source>
        <dbReference type="RefSeq" id="XP_006823923.1"/>
    </source>
</evidence>
<keyword evidence="7" id="KW-0333">Golgi apparatus</keyword>
<evidence type="ECO:0000256" key="2">
    <source>
        <dbReference type="ARBA" id="ARBA00010569"/>
    </source>
</evidence>
<accession>A0ABM0MV82</accession>
<reference evidence="12 13" key="1">
    <citation type="submission" date="2025-05" db="UniProtKB">
        <authorList>
            <consortium name="RefSeq"/>
        </authorList>
    </citation>
    <scope>IDENTIFICATION</scope>
    <source>
        <tissue evidence="12 13">Testes</tissue>
    </source>
</reference>
<dbReference type="GeneID" id="100377201"/>
<keyword evidence="3" id="KW-0808">Transferase</keyword>
<evidence type="ECO:0000256" key="10">
    <source>
        <dbReference type="SAM" id="Phobius"/>
    </source>
</evidence>
<dbReference type="Pfam" id="PF03567">
    <property type="entry name" value="Sulfotransfer_2"/>
    <property type="match status" value="1"/>
</dbReference>
<dbReference type="InterPro" id="IPR027417">
    <property type="entry name" value="P-loop_NTPase"/>
</dbReference>
<proteinExistence type="inferred from homology"/>
<feature type="transmembrane region" description="Helical" evidence="10">
    <location>
        <begin position="24"/>
        <end position="46"/>
    </location>
</feature>
<evidence type="ECO:0000256" key="6">
    <source>
        <dbReference type="ARBA" id="ARBA00022989"/>
    </source>
</evidence>
<dbReference type="SUPFAM" id="SSF52540">
    <property type="entry name" value="P-loop containing nucleoside triphosphate hydrolases"/>
    <property type="match status" value="1"/>
</dbReference>
<evidence type="ECO:0000256" key="9">
    <source>
        <dbReference type="ARBA" id="ARBA00023180"/>
    </source>
</evidence>
<evidence type="ECO:0000256" key="7">
    <source>
        <dbReference type="ARBA" id="ARBA00023034"/>
    </source>
</evidence>
<keyword evidence="5" id="KW-0735">Signal-anchor</keyword>
<evidence type="ECO:0000313" key="12">
    <source>
        <dbReference type="RefSeq" id="XP_002740653.1"/>
    </source>
</evidence>